<protein>
    <submittedName>
        <fullName evidence="2">Excisionase family DNA binding protein</fullName>
    </submittedName>
</protein>
<dbReference type="RefSeq" id="WP_106253435.1">
    <property type="nucleotide sequence ID" value="NZ_PVZC01000012.1"/>
</dbReference>
<reference evidence="2 3" key="1">
    <citation type="submission" date="2018-03" db="EMBL/GenBank/DDBJ databases">
        <title>Genomic Encyclopedia of Archaeal and Bacterial Type Strains, Phase II (KMG-II): from individual species to whole genera.</title>
        <authorList>
            <person name="Goeker M."/>
        </authorList>
    </citation>
    <scope>NUCLEOTIDE SEQUENCE [LARGE SCALE GENOMIC DNA]</scope>
    <source>
        <strain evidence="2 3">DSM 45601</strain>
    </source>
</reference>
<dbReference type="OrthoDB" id="26212at2"/>
<name>A0A2T0PSY4_9ACTN</name>
<comment type="caution">
    <text evidence="2">The sequence shown here is derived from an EMBL/GenBank/DDBJ whole genome shotgun (WGS) entry which is preliminary data.</text>
</comment>
<dbReference type="Pfam" id="PF12728">
    <property type="entry name" value="HTH_17"/>
    <property type="match status" value="1"/>
</dbReference>
<dbReference type="InterPro" id="IPR010093">
    <property type="entry name" value="SinI_DNA-bd"/>
</dbReference>
<evidence type="ECO:0000313" key="3">
    <source>
        <dbReference type="Proteomes" id="UP000237846"/>
    </source>
</evidence>
<dbReference type="Proteomes" id="UP000237846">
    <property type="component" value="Unassembled WGS sequence"/>
</dbReference>
<feature type="domain" description="Helix-turn-helix" evidence="1">
    <location>
        <begin position="13"/>
        <end position="60"/>
    </location>
</feature>
<dbReference type="InterPro" id="IPR041657">
    <property type="entry name" value="HTH_17"/>
</dbReference>
<evidence type="ECO:0000313" key="2">
    <source>
        <dbReference type="EMBL" id="PRX92021.1"/>
    </source>
</evidence>
<organism evidence="2 3">
    <name type="scientific">Allonocardiopsis opalescens</name>
    <dbReference type="NCBI Taxonomy" id="1144618"/>
    <lineage>
        <taxon>Bacteria</taxon>
        <taxon>Bacillati</taxon>
        <taxon>Actinomycetota</taxon>
        <taxon>Actinomycetes</taxon>
        <taxon>Streptosporangiales</taxon>
        <taxon>Allonocardiopsis</taxon>
    </lineage>
</organism>
<accession>A0A2T0PSY4</accession>
<dbReference type="EMBL" id="PVZC01000012">
    <property type="protein sequence ID" value="PRX92021.1"/>
    <property type="molecule type" value="Genomic_DNA"/>
</dbReference>
<keyword evidence="3" id="KW-1185">Reference proteome</keyword>
<gene>
    <name evidence="2" type="ORF">CLV72_11294</name>
</gene>
<dbReference type="AlphaFoldDB" id="A0A2T0PSY4"/>
<evidence type="ECO:0000259" key="1">
    <source>
        <dbReference type="Pfam" id="PF12728"/>
    </source>
</evidence>
<sequence length="80" mass="8814">MTPPESDTDGPFISVNEAARLVGFSGMSIRRKLDAGQIPGLKIGRRALVSRAFIDALVEAAQWRTVSIEEFAIEWRRSAP</sequence>
<proteinExistence type="predicted"/>
<dbReference type="GO" id="GO:0003677">
    <property type="term" value="F:DNA binding"/>
    <property type="evidence" value="ECO:0007669"/>
    <property type="project" value="InterPro"/>
</dbReference>
<dbReference type="NCBIfam" id="TIGR01764">
    <property type="entry name" value="excise"/>
    <property type="match status" value="1"/>
</dbReference>